<dbReference type="InterPro" id="IPR008007">
    <property type="entry name" value="Peptidase_M42"/>
</dbReference>
<evidence type="ECO:0000313" key="7">
    <source>
        <dbReference type="EMBL" id="MDT8898006.1"/>
    </source>
</evidence>
<gene>
    <name evidence="7" type="ORF">QYE77_06965</name>
</gene>
<dbReference type="Gene3D" id="2.40.30.40">
    <property type="entry name" value="Peptidase M42, domain 2"/>
    <property type="match status" value="1"/>
</dbReference>
<organism evidence="7 8">
    <name type="scientific">Thermanaerothrix solaris</name>
    <dbReference type="NCBI Taxonomy" id="3058434"/>
    <lineage>
        <taxon>Bacteria</taxon>
        <taxon>Bacillati</taxon>
        <taxon>Chloroflexota</taxon>
        <taxon>Anaerolineae</taxon>
        <taxon>Anaerolineales</taxon>
        <taxon>Anaerolineaceae</taxon>
        <taxon>Thermanaerothrix</taxon>
    </lineage>
</organism>
<dbReference type="SUPFAM" id="SSF101821">
    <property type="entry name" value="Aminopeptidase/glucanase lid domain"/>
    <property type="match status" value="1"/>
</dbReference>
<dbReference type="InterPro" id="IPR023367">
    <property type="entry name" value="Peptidase_M42_dom2"/>
</dbReference>
<dbReference type="EMBL" id="JAUHMF010000001">
    <property type="protein sequence ID" value="MDT8898006.1"/>
    <property type="molecule type" value="Genomic_DNA"/>
</dbReference>
<dbReference type="Pfam" id="PF05343">
    <property type="entry name" value="Peptidase_M42"/>
    <property type="match status" value="1"/>
</dbReference>
<keyword evidence="2" id="KW-0031">Aminopeptidase</keyword>
<protein>
    <submittedName>
        <fullName evidence="7">M42 family metallopeptidase</fullName>
    </submittedName>
</protein>
<evidence type="ECO:0000256" key="6">
    <source>
        <dbReference type="PIRNR" id="PIRNR001123"/>
    </source>
</evidence>
<keyword evidence="4" id="KW-0479">Metal-binding</keyword>
<comment type="similarity">
    <text evidence="1 6">Belongs to the peptidase M42 family.</text>
</comment>
<proteinExistence type="inferred from homology"/>
<reference evidence="7 8" key="1">
    <citation type="submission" date="2023-07" db="EMBL/GenBank/DDBJ databases">
        <title>Novel species of Thermanaerothrix with wide hydrolytic capabilities.</title>
        <authorList>
            <person name="Zayulina K.S."/>
            <person name="Podosokorskaya O.A."/>
            <person name="Elcheninov A.G."/>
        </authorList>
    </citation>
    <scope>NUCLEOTIDE SEQUENCE [LARGE SCALE GENOMIC DNA]</scope>
    <source>
        <strain evidence="7 8">4228-RoL</strain>
    </source>
</reference>
<evidence type="ECO:0000256" key="3">
    <source>
        <dbReference type="ARBA" id="ARBA00022670"/>
    </source>
</evidence>
<dbReference type="RefSeq" id="WP_315624653.1">
    <property type="nucleotide sequence ID" value="NZ_JAUHMF010000001.1"/>
</dbReference>
<dbReference type="SUPFAM" id="SSF53187">
    <property type="entry name" value="Zn-dependent exopeptidases"/>
    <property type="match status" value="1"/>
</dbReference>
<dbReference type="PANTHER" id="PTHR32481">
    <property type="entry name" value="AMINOPEPTIDASE"/>
    <property type="match status" value="1"/>
</dbReference>
<accession>A0ABU3NMC2</accession>
<dbReference type="Gene3D" id="3.40.630.10">
    <property type="entry name" value="Zn peptidases"/>
    <property type="match status" value="1"/>
</dbReference>
<dbReference type="InterPro" id="IPR051464">
    <property type="entry name" value="Peptidase_M42_aminopept"/>
</dbReference>
<evidence type="ECO:0000256" key="1">
    <source>
        <dbReference type="ARBA" id="ARBA00006272"/>
    </source>
</evidence>
<evidence type="ECO:0000256" key="4">
    <source>
        <dbReference type="ARBA" id="ARBA00022723"/>
    </source>
</evidence>
<dbReference type="PIRSF" id="PIRSF001123">
    <property type="entry name" value="PepA_GA"/>
    <property type="match status" value="1"/>
</dbReference>
<keyword evidence="3" id="KW-0645">Protease</keyword>
<dbReference type="CDD" id="cd05656">
    <property type="entry name" value="M42_Frv"/>
    <property type="match status" value="1"/>
</dbReference>
<evidence type="ECO:0000256" key="5">
    <source>
        <dbReference type="ARBA" id="ARBA00022801"/>
    </source>
</evidence>
<comment type="caution">
    <text evidence="7">The sequence shown here is derived from an EMBL/GenBank/DDBJ whole genome shotgun (WGS) entry which is preliminary data.</text>
</comment>
<keyword evidence="5" id="KW-0378">Hydrolase</keyword>
<keyword evidence="8" id="KW-1185">Reference proteome</keyword>
<dbReference type="PANTHER" id="PTHR32481:SF9">
    <property type="entry name" value="ENDOGLUCANASE"/>
    <property type="match status" value="1"/>
</dbReference>
<dbReference type="Proteomes" id="UP001254165">
    <property type="component" value="Unassembled WGS sequence"/>
</dbReference>
<name>A0ABU3NMC2_9CHLR</name>
<evidence type="ECO:0000313" key="8">
    <source>
        <dbReference type="Proteomes" id="UP001254165"/>
    </source>
</evidence>
<sequence>MKELIRKLVEAVGPSGYEQSVRDLIKEEIAPYADEIRVDALGNLIVRKGQKREGGLRIMTAAHMDEIGIIVTHIEEDGFVRFTTIGGVRPHTCLGGRVQFINGVRGVIGGEKLESMDRVHSFDKLFIDVGATSKADCPVKVGDVAAFERPFLDLGKRLVAKSMDDRIACAIQIETLRRLGDTPNEIYLVFTTQEEVGTRGVTPAAFGIDPELGLSVDVTLTGDTPKGIKMAVALGKGPAIKVRDSGMLADPRIVRWMVETAEKGNIPYQLEVLDGGSTDARAIQLVRAGVPSGCLSIPCRYIHSPSEMVDYDDVQNAVALLVALLSNPISLS</sequence>
<evidence type="ECO:0000256" key="2">
    <source>
        <dbReference type="ARBA" id="ARBA00022438"/>
    </source>
</evidence>